<dbReference type="PANTHER" id="PTHR30469">
    <property type="entry name" value="MULTIDRUG RESISTANCE PROTEIN MDTA"/>
    <property type="match status" value="1"/>
</dbReference>
<proteinExistence type="inferred from homology"/>
<dbReference type="NCBIfam" id="TIGR01730">
    <property type="entry name" value="RND_mfp"/>
    <property type="match status" value="1"/>
</dbReference>
<dbReference type="KEGG" id="rba:RB1680"/>
<accession>Q7UWZ6</accession>
<feature type="compositionally biased region" description="Basic residues" evidence="2">
    <location>
        <begin position="312"/>
        <end position="321"/>
    </location>
</feature>
<dbReference type="GO" id="GO:0015562">
    <property type="term" value="F:efflux transmembrane transporter activity"/>
    <property type="evidence" value="ECO:0000318"/>
    <property type="project" value="GO_Central"/>
</dbReference>
<dbReference type="EMBL" id="BX294135">
    <property type="protein sequence ID" value="CAD72216.1"/>
    <property type="molecule type" value="Genomic_DNA"/>
</dbReference>
<feature type="domain" description="CusB-like beta-barrel" evidence="3">
    <location>
        <begin position="231"/>
        <end position="299"/>
    </location>
</feature>
<dbReference type="EnsemblBacteria" id="CAD72216">
    <property type="protein sequence ID" value="CAD72216"/>
    <property type="gene ID" value="RB1680"/>
</dbReference>
<dbReference type="OrthoDB" id="9806939at2"/>
<dbReference type="PANTHER" id="PTHR30469:SF15">
    <property type="entry name" value="HLYD FAMILY OF SECRETION PROTEINS"/>
    <property type="match status" value="1"/>
</dbReference>
<dbReference type="Gene3D" id="2.40.30.170">
    <property type="match status" value="1"/>
</dbReference>
<dbReference type="FunFam" id="2.40.50.100:FF:000189">
    <property type="entry name" value="Probable cation efflux system (CzcB-like)"/>
    <property type="match status" value="1"/>
</dbReference>
<evidence type="ECO:0000313" key="5">
    <source>
        <dbReference type="Proteomes" id="UP000001025"/>
    </source>
</evidence>
<dbReference type="HOGENOM" id="CLU_865660_0_0_0"/>
<dbReference type="InterPro" id="IPR058792">
    <property type="entry name" value="Beta-barrel_RND_2"/>
</dbReference>
<organism evidence="4 5">
    <name type="scientific">Rhodopirellula baltica (strain DSM 10527 / NCIMB 13988 / SH1)</name>
    <dbReference type="NCBI Taxonomy" id="243090"/>
    <lineage>
        <taxon>Bacteria</taxon>
        <taxon>Pseudomonadati</taxon>
        <taxon>Planctomycetota</taxon>
        <taxon>Planctomycetia</taxon>
        <taxon>Pirellulales</taxon>
        <taxon>Pirellulaceae</taxon>
        <taxon>Rhodopirellula</taxon>
    </lineage>
</organism>
<dbReference type="PATRIC" id="fig|243090.15.peg.781"/>
<dbReference type="AlphaFoldDB" id="Q7UWZ6"/>
<evidence type="ECO:0000256" key="1">
    <source>
        <dbReference type="ARBA" id="ARBA00009477"/>
    </source>
</evidence>
<gene>
    <name evidence="4" type="primary">czcB</name>
    <name evidence="4" type="ordered locus">RB1680</name>
</gene>
<dbReference type="Proteomes" id="UP000001025">
    <property type="component" value="Chromosome"/>
</dbReference>
<reference evidence="4 5" key="1">
    <citation type="journal article" date="2003" name="Proc. Natl. Acad. Sci. U.S.A.">
        <title>Complete genome sequence of the marine planctomycete Pirellula sp. strain 1.</title>
        <authorList>
            <person name="Gloeckner F.O."/>
            <person name="Kube M."/>
            <person name="Bauer M."/>
            <person name="Teeling H."/>
            <person name="Lombardot T."/>
            <person name="Ludwig W."/>
            <person name="Gade D."/>
            <person name="Beck A."/>
            <person name="Borzym K."/>
            <person name="Heitmann K."/>
            <person name="Rabus R."/>
            <person name="Schlesner H."/>
            <person name="Amann R."/>
            <person name="Reinhardt R."/>
        </authorList>
    </citation>
    <scope>NUCLEOTIDE SEQUENCE [LARGE SCALE GENOMIC DNA]</scope>
    <source>
        <strain evidence="5">DSM 10527 / NCIMB 13988 / SH1</strain>
    </source>
</reference>
<dbReference type="Gene3D" id="2.40.50.100">
    <property type="match status" value="1"/>
</dbReference>
<dbReference type="Gene3D" id="1.10.287.470">
    <property type="entry name" value="Helix hairpin bin"/>
    <property type="match status" value="1"/>
</dbReference>
<dbReference type="STRING" id="243090.RB1680"/>
<protein>
    <submittedName>
        <fullName evidence="4">Probable cation efflux system (CzcB-like)</fullName>
    </submittedName>
</protein>
<dbReference type="SUPFAM" id="SSF111369">
    <property type="entry name" value="HlyD-like secretion proteins"/>
    <property type="match status" value="1"/>
</dbReference>
<dbReference type="InParanoid" id="Q7UWZ6"/>
<evidence type="ECO:0000259" key="3">
    <source>
        <dbReference type="Pfam" id="PF25954"/>
    </source>
</evidence>
<dbReference type="GO" id="GO:1990281">
    <property type="term" value="C:efflux pump complex"/>
    <property type="evidence" value="ECO:0000318"/>
    <property type="project" value="GO_Central"/>
</dbReference>
<dbReference type="eggNOG" id="COG0845">
    <property type="taxonomic scope" value="Bacteria"/>
</dbReference>
<evidence type="ECO:0000256" key="2">
    <source>
        <dbReference type="SAM" id="MobiDB-lite"/>
    </source>
</evidence>
<feature type="region of interest" description="Disordered" evidence="2">
    <location>
        <begin position="302"/>
        <end position="321"/>
    </location>
</feature>
<dbReference type="Pfam" id="PF25954">
    <property type="entry name" value="Beta-barrel_RND_2"/>
    <property type="match status" value="1"/>
</dbReference>
<name>Q7UWZ6_RHOBA</name>
<comment type="similarity">
    <text evidence="1">Belongs to the membrane fusion protein (MFP) (TC 8.A.1) family.</text>
</comment>
<keyword evidence="5" id="KW-1185">Reference proteome</keyword>
<evidence type="ECO:0000313" key="4">
    <source>
        <dbReference type="EMBL" id="CAD72216.1"/>
    </source>
</evidence>
<sequence length="321" mass="35598">MQRPLWNGWNKKMTKQTSWTVVGLSVFVAFHLTADLASAQATTGTQRGIALYGDSAYEGFSQAIEDIYLSSEDLGRIIELPVKVGQRVKANDVIARFDDEIEKASMEIAQAQASMMGEINAAQAALDMQTIRVEHLRRLLRDEMAGSDELRRAEMELKIAAARLLTATEQRTLRSAEANRLELQWKRRTIRAPFDGVVAEKKAGLGATITPSSPEIVRLVRTDTLHGVFNVMADRALQMKPGMETQVYFRAARKTVDGKIDTIGPSINSESGTIEIRVRIDNPTGELRPGDRCTMRVVAPNLSDEGPESVSKLRKSGVNRW</sequence>
<dbReference type="InterPro" id="IPR006143">
    <property type="entry name" value="RND_pump_MFP"/>
</dbReference>